<keyword evidence="2" id="KW-1133">Transmembrane helix</keyword>
<reference evidence="3 4" key="1">
    <citation type="submission" date="2021-07" db="EMBL/GenBank/DDBJ databases">
        <title>complete genome sequencing of Tessaracoccus sp.J1M15.</title>
        <authorList>
            <person name="Bae J.-W."/>
            <person name="Kim D.-y."/>
        </authorList>
    </citation>
    <scope>NUCLEOTIDE SEQUENCE [LARGE SCALE GENOMIC DNA]</scope>
    <source>
        <strain evidence="3 4">J1M15</strain>
    </source>
</reference>
<gene>
    <name evidence="3" type="ORF">KDB89_03180</name>
</gene>
<proteinExistence type="predicted"/>
<accession>A0ABX8SJF1</accession>
<evidence type="ECO:0000313" key="4">
    <source>
        <dbReference type="Proteomes" id="UP000824504"/>
    </source>
</evidence>
<dbReference type="RefSeq" id="WP_219083425.1">
    <property type="nucleotide sequence ID" value="NZ_CP079216.1"/>
</dbReference>
<feature type="region of interest" description="Disordered" evidence="1">
    <location>
        <begin position="1"/>
        <end position="30"/>
    </location>
</feature>
<evidence type="ECO:0000256" key="2">
    <source>
        <dbReference type="SAM" id="Phobius"/>
    </source>
</evidence>
<organism evidence="3 4">
    <name type="scientific">Tessaracoccus palaemonis</name>
    <dbReference type="NCBI Taxonomy" id="2829499"/>
    <lineage>
        <taxon>Bacteria</taxon>
        <taxon>Bacillati</taxon>
        <taxon>Actinomycetota</taxon>
        <taxon>Actinomycetes</taxon>
        <taxon>Propionibacteriales</taxon>
        <taxon>Propionibacteriaceae</taxon>
        <taxon>Tessaracoccus</taxon>
    </lineage>
</organism>
<keyword evidence="2" id="KW-0472">Membrane</keyword>
<name>A0ABX8SJF1_9ACTN</name>
<dbReference type="EMBL" id="CP079216">
    <property type="protein sequence ID" value="QXT63496.1"/>
    <property type="molecule type" value="Genomic_DNA"/>
</dbReference>
<protein>
    <submittedName>
        <fullName evidence="3">Uncharacterized protein</fullName>
    </submittedName>
</protein>
<keyword evidence="4" id="KW-1185">Reference proteome</keyword>
<feature type="transmembrane region" description="Helical" evidence="2">
    <location>
        <begin position="44"/>
        <end position="65"/>
    </location>
</feature>
<evidence type="ECO:0000256" key="1">
    <source>
        <dbReference type="SAM" id="MobiDB-lite"/>
    </source>
</evidence>
<sequence length="68" mass="7329">MTEPTGPQPADEQPKAAPAQETDDSSVPATIFTKREVPTRTRRMLWAVGFAVGAGYVLYGLWGMFTAG</sequence>
<evidence type="ECO:0000313" key="3">
    <source>
        <dbReference type="EMBL" id="QXT63496.1"/>
    </source>
</evidence>
<dbReference type="Proteomes" id="UP000824504">
    <property type="component" value="Chromosome"/>
</dbReference>
<keyword evidence="2" id="KW-0812">Transmembrane</keyword>